<gene>
    <name evidence="1" type="ORF">ECRASSUSDP1_LOCUS24276</name>
</gene>
<dbReference type="AlphaFoldDB" id="A0AAD2D7U3"/>
<dbReference type="Proteomes" id="UP001295684">
    <property type="component" value="Unassembled WGS sequence"/>
</dbReference>
<organism evidence="1 2">
    <name type="scientific">Euplotes crassus</name>
    <dbReference type="NCBI Taxonomy" id="5936"/>
    <lineage>
        <taxon>Eukaryota</taxon>
        <taxon>Sar</taxon>
        <taxon>Alveolata</taxon>
        <taxon>Ciliophora</taxon>
        <taxon>Intramacronucleata</taxon>
        <taxon>Spirotrichea</taxon>
        <taxon>Hypotrichia</taxon>
        <taxon>Euplotida</taxon>
        <taxon>Euplotidae</taxon>
        <taxon>Moneuplotes</taxon>
    </lineage>
</organism>
<evidence type="ECO:0000313" key="1">
    <source>
        <dbReference type="EMBL" id="CAI2382790.1"/>
    </source>
</evidence>
<protein>
    <submittedName>
        <fullName evidence="1">Uncharacterized protein</fullName>
    </submittedName>
</protein>
<evidence type="ECO:0000313" key="2">
    <source>
        <dbReference type="Proteomes" id="UP001295684"/>
    </source>
</evidence>
<keyword evidence="2" id="KW-1185">Reference proteome</keyword>
<comment type="caution">
    <text evidence="1">The sequence shown here is derived from an EMBL/GenBank/DDBJ whole genome shotgun (WGS) entry which is preliminary data.</text>
</comment>
<proteinExistence type="predicted"/>
<accession>A0AAD2D7U3</accession>
<dbReference type="EMBL" id="CAMPGE010024986">
    <property type="protein sequence ID" value="CAI2382790.1"/>
    <property type="molecule type" value="Genomic_DNA"/>
</dbReference>
<reference evidence="1" key="1">
    <citation type="submission" date="2023-07" db="EMBL/GenBank/DDBJ databases">
        <authorList>
            <consortium name="AG Swart"/>
            <person name="Singh M."/>
            <person name="Singh A."/>
            <person name="Seah K."/>
            <person name="Emmerich C."/>
        </authorList>
    </citation>
    <scope>NUCLEOTIDE SEQUENCE</scope>
    <source>
        <strain evidence="1">DP1</strain>
    </source>
</reference>
<sequence>MKENLNIYICIEQELTKIKTAFESRIETETHCHYYFGFRVTFEFNVAIHFICKFPKFSNTLIVFNVSGIIMSLFL</sequence>
<name>A0AAD2D7U3_EUPCR</name>